<comment type="subcellular location">
    <subcellularLocation>
        <location evidence="1">Membrane</location>
        <topology evidence="1">Multi-pass membrane protein</topology>
    </subcellularLocation>
</comment>
<keyword evidence="5" id="KW-1185">Reference proteome</keyword>
<feature type="transmembrane region" description="Helical" evidence="2">
    <location>
        <begin position="355"/>
        <end position="380"/>
    </location>
</feature>
<name>A0AAV9HFS3_9PEZI</name>
<dbReference type="Proteomes" id="UP001321749">
    <property type="component" value="Unassembled WGS sequence"/>
</dbReference>
<protein>
    <recommendedName>
        <fullName evidence="6">Major facilitator superfamily (MFS) profile domain-containing protein</fullName>
    </recommendedName>
</protein>
<feature type="transmembrane region" description="Helical" evidence="2">
    <location>
        <begin position="302"/>
        <end position="321"/>
    </location>
</feature>
<feature type="transmembrane region" description="Helical" evidence="2">
    <location>
        <begin position="141"/>
        <end position="166"/>
    </location>
</feature>
<feature type="transmembrane region" description="Helical" evidence="2">
    <location>
        <begin position="330"/>
        <end position="349"/>
    </location>
</feature>
<keyword evidence="2" id="KW-0812">Transmembrane</keyword>
<evidence type="ECO:0000256" key="1">
    <source>
        <dbReference type="ARBA" id="ARBA00004141"/>
    </source>
</evidence>
<feature type="transmembrane region" description="Helical" evidence="2">
    <location>
        <begin position="261"/>
        <end position="282"/>
    </location>
</feature>
<comment type="caution">
    <text evidence="4">The sequence shown here is derived from an EMBL/GenBank/DDBJ whole genome shotgun (WGS) entry which is preliminary data.</text>
</comment>
<gene>
    <name evidence="4" type="ORF">QBC42DRAFT_276349</name>
</gene>
<feature type="transmembrane region" description="Helical" evidence="2">
    <location>
        <begin position="392"/>
        <end position="414"/>
    </location>
</feature>
<evidence type="ECO:0008006" key="6">
    <source>
        <dbReference type="Google" id="ProtNLM"/>
    </source>
</evidence>
<evidence type="ECO:0000256" key="2">
    <source>
        <dbReference type="SAM" id="Phobius"/>
    </source>
</evidence>
<accession>A0AAV9HFS3</accession>
<dbReference type="SUPFAM" id="SSF103473">
    <property type="entry name" value="MFS general substrate transporter"/>
    <property type="match status" value="2"/>
</dbReference>
<reference evidence="4" key="1">
    <citation type="journal article" date="2023" name="Mol. Phylogenet. Evol.">
        <title>Genome-scale phylogeny and comparative genomics of the fungal order Sordariales.</title>
        <authorList>
            <person name="Hensen N."/>
            <person name="Bonometti L."/>
            <person name="Westerberg I."/>
            <person name="Brannstrom I.O."/>
            <person name="Guillou S."/>
            <person name="Cros-Aarteil S."/>
            <person name="Calhoun S."/>
            <person name="Haridas S."/>
            <person name="Kuo A."/>
            <person name="Mondo S."/>
            <person name="Pangilinan J."/>
            <person name="Riley R."/>
            <person name="LaButti K."/>
            <person name="Andreopoulos B."/>
            <person name="Lipzen A."/>
            <person name="Chen C."/>
            <person name="Yan M."/>
            <person name="Daum C."/>
            <person name="Ng V."/>
            <person name="Clum A."/>
            <person name="Steindorff A."/>
            <person name="Ohm R.A."/>
            <person name="Martin F."/>
            <person name="Silar P."/>
            <person name="Natvig D.O."/>
            <person name="Lalanne C."/>
            <person name="Gautier V."/>
            <person name="Ament-Velasquez S.L."/>
            <person name="Kruys A."/>
            <person name="Hutchinson M.I."/>
            <person name="Powell A.J."/>
            <person name="Barry K."/>
            <person name="Miller A.N."/>
            <person name="Grigoriev I.V."/>
            <person name="Debuchy R."/>
            <person name="Gladieux P."/>
            <person name="Hiltunen Thoren M."/>
            <person name="Johannesson H."/>
        </authorList>
    </citation>
    <scope>NUCLEOTIDE SEQUENCE</scope>
    <source>
        <strain evidence="4">PSN324</strain>
    </source>
</reference>
<feature type="transmembrane region" description="Helical" evidence="2">
    <location>
        <begin position="78"/>
        <end position="97"/>
    </location>
</feature>
<evidence type="ECO:0000256" key="3">
    <source>
        <dbReference type="SAM" id="SignalP"/>
    </source>
</evidence>
<dbReference type="Gene3D" id="1.20.1250.20">
    <property type="entry name" value="MFS general substrate transporter like domains"/>
    <property type="match status" value="1"/>
</dbReference>
<evidence type="ECO:0000313" key="5">
    <source>
        <dbReference type="Proteomes" id="UP001321749"/>
    </source>
</evidence>
<feature type="transmembrane region" description="Helical" evidence="2">
    <location>
        <begin position="103"/>
        <end position="129"/>
    </location>
</feature>
<dbReference type="GO" id="GO:0016020">
    <property type="term" value="C:membrane"/>
    <property type="evidence" value="ECO:0007669"/>
    <property type="project" value="UniProtKB-SubCell"/>
</dbReference>
<dbReference type="InterPro" id="IPR011701">
    <property type="entry name" value="MFS"/>
</dbReference>
<keyword evidence="2" id="KW-1133">Transmembrane helix</keyword>
<organism evidence="4 5">
    <name type="scientific">Cladorrhinum samala</name>
    <dbReference type="NCBI Taxonomy" id="585594"/>
    <lineage>
        <taxon>Eukaryota</taxon>
        <taxon>Fungi</taxon>
        <taxon>Dikarya</taxon>
        <taxon>Ascomycota</taxon>
        <taxon>Pezizomycotina</taxon>
        <taxon>Sordariomycetes</taxon>
        <taxon>Sordariomycetidae</taxon>
        <taxon>Sordariales</taxon>
        <taxon>Podosporaceae</taxon>
        <taxon>Cladorrhinum</taxon>
    </lineage>
</organism>
<proteinExistence type="predicted"/>
<keyword evidence="2" id="KW-0472">Membrane</keyword>
<feature type="chain" id="PRO_5043720736" description="Major facilitator superfamily (MFS) profile domain-containing protein" evidence="3">
    <location>
        <begin position="22"/>
        <end position="457"/>
    </location>
</feature>
<feature type="signal peptide" evidence="3">
    <location>
        <begin position="1"/>
        <end position="21"/>
    </location>
</feature>
<sequence length="457" mass="48551">MTRLNPTPWLILAFLAVLTVASRIHEYIAYSFFPFRHHPSSPAGTIIDTVVPVACTLIGQLVIGYVADRYGRRAAMKLVVAGFLLPATVMFIGFLAAGRKSDVVRFCLVFGPILGGSESTVSFLALVLLHDEVKDFRQRSAFFYATGAVMLGFGVLATLTVANLFWHLPSGAVPGASIVCGVVGGVIAWRIGLGGDGEAEVEEGLLGGDASAREATENDPLIPRTRPAGDDDAGRLEINESSEIGFLGGYKKCVSEGGSETWTVLGLFLLLGIPQVMAPLAWNYALTWHIIDLVRHSRALLFWAPIISAAIVCITLPLLVWKGPWSERRLTLHVSQAGAVLFAVGALLIGFSRPLAVLVLGMVITALGSATSLSILAFYVAHVDRALTGRTIMLVSAFGSVGQLLGIAGLYPAYMWGIKQPSLAGGLPFYICSGIYAAAAGVLFSRFKLSSNTVTLA</sequence>
<evidence type="ECO:0000313" key="4">
    <source>
        <dbReference type="EMBL" id="KAK4458630.1"/>
    </source>
</evidence>
<feature type="transmembrane region" description="Helical" evidence="2">
    <location>
        <begin position="426"/>
        <end position="444"/>
    </location>
</feature>
<dbReference type="AlphaFoldDB" id="A0AAV9HFS3"/>
<feature type="transmembrane region" description="Helical" evidence="2">
    <location>
        <begin position="172"/>
        <end position="191"/>
    </location>
</feature>
<dbReference type="GO" id="GO:0022857">
    <property type="term" value="F:transmembrane transporter activity"/>
    <property type="evidence" value="ECO:0007669"/>
    <property type="project" value="InterPro"/>
</dbReference>
<dbReference type="InterPro" id="IPR036259">
    <property type="entry name" value="MFS_trans_sf"/>
</dbReference>
<dbReference type="EMBL" id="MU865062">
    <property type="protein sequence ID" value="KAK4458630.1"/>
    <property type="molecule type" value="Genomic_DNA"/>
</dbReference>
<feature type="transmembrane region" description="Helical" evidence="2">
    <location>
        <begin position="46"/>
        <end position="66"/>
    </location>
</feature>
<dbReference type="Pfam" id="PF07690">
    <property type="entry name" value="MFS_1"/>
    <property type="match status" value="1"/>
</dbReference>
<reference evidence="4" key="2">
    <citation type="submission" date="2023-06" db="EMBL/GenBank/DDBJ databases">
        <authorList>
            <consortium name="Lawrence Berkeley National Laboratory"/>
            <person name="Mondo S.J."/>
            <person name="Hensen N."/>
            <person name="Bonometti L."/>
            <person name="Westerberg I."/>
            <person name="Brannstrom I.O."/>
            <person name="Guillou S."/>
            <person name="Cros-Aarteil S."/>
            <person name="Calhoun S."/>
            <person name="Haridas S."/>
            <person name="Kuo A."/>
            <person name="Pangilinan J."/>
            <person name="Riley R."/>
            <person name="Labutti K."/>
            <person name="Andreopoulos B."/>
            <person name="Lipzen A."/>
            <person name="Chen C."/>
            <person name="Yanf M."/>
            <person name="Daum C."/>
            <person name="Ng V."/>
            <person name="Clum A."/>
            <person name="Steindorff A."/>
            <person name="Ohm R."/>
            <person name="Martin F."/>
            <person name="Silar P."/>
            <person name="Natvig D."/>
            <person name="Lalanne C."/>
            <person name="Gautier V."/>
            <person name="Ament-Velasquez S.L."/>
            <person name="Kruys A."/>
            <person name="Hutchinson M.I."/>
            <person name="Powell A.J."/>
            <person name="Barry K."/>
            <person name="Miller A.N."/>
            <person name="Grigoriev I.V."/>
            <person name="Debuchy R."/>
            <person name="Gladieux P."/>
            <person name="Thoren M.H."/>
            <person name="Johannesson H."/>
        </authorList>
    </citation>
    <scope>NUCLEOTIDE SEQUENCE</scope>
    <source>
        <strain evidence="4">PSN324</strain>
    </source>
</reference>
<keyword evidence="3" id="KW-0732">Signal</keyword>